<feature type="domain" description="Alcohol dehydrogenase-like N-terminal" evidence="4">
    <location>
        <begin position="23"/>
        <end position="115"/>
    </location>
</feature>
<keyword evidence="1" id="KW-0560">Oxidoreductase</keyword>
<dbReference type="Pfam" id="PF00107">
    <property type="entry name" value="ADH_zinc_N"/>
    <property type="match status" value="1"/>
</dbReference>
<dbReference type="AlphaFoldDB" id="I6ZMA5"/>
<accession>I6ZMA5</accession>
<dbReference type="SUPFAM" id="SSF50129">
    <property type="entry name" value="GroES-like"/>
    <property type="match status" value="1"/>
</dbReference>
<dbReference type="PANTHER" id="PTHR43189">
    <property type="entry name" value="ZINC-TYPE ALCOHOL DEHYDROGENASE-LIKE PROTEIN C1198.01-RELATED"/>
    <property type="match status" value="1"/>
</dbReference>
<evidence type="ECO:0000256" key="1">
    <source>
        <dbReference type="ARBA" id="ARBA00023002"/>
    </source>
</evidence>
<dbReference type="InterPro" id="IPR013154">
    <property type="entry name" value="ADH-like_N"/>
</dbReference>
<feature type="transmembrane region" description="Helical" evidence="2">
    <location>
        <begin position="155"/>
        <end position="175"/>
    </location>
</feature>
<feature type="domain" description="Alcohol dehydrogenase-like C-terminal" evidence="3">
    <location>
        <begin position="163"/>
        <end position="296"/>
    </location>
</feature>
<evidence type="ECO:0000259" key="3">
    <source>
        <dbReference type="Pfam" id="PF00107"/>
    </source>
</evidence>
<dbReference type="InterPro" id="IPR036291">
    <property type="entry name" value="NAD(P)-bd_dom_sf"/>
</dbReference>
<dbReference type="Gene3D" id="3.40.50.720">
    <property type="entry name" value="NAD(P)-binding Rossmann-like Domain"/>
    <property type="match status" value="1"/>
</dbReference>
<evidence type="ECO:0000256" key="2">
    <source>
        <dbReference type="SAM" id="Phobius"/>
    </source>
</evidence>
<keyword evidence="2" id="KW-0472">Membrane</keyword>
<dbReference type="InterPro" id="IPR013149">
    <property type="entry name" value="ADH-like_C"/>
</dbReference>
<organism evidence="5">
    <name type="scientific">uncultured bacterium scaffold00090</name>
    <dbReference type="NCBI Taxonomy" id="1132476"/>
    <lineage>
        <taxon>Bacteria</taxon>
        <taxon>environmental samples</taxon>
    </lineage>
</organism>
<protein>
    <submittedName>
        <fullName evidence="5">Putative chlorophyll synthesis pathway</fullName>
    </submittedName>
</protein>
<reference evidence="5" key="1">
    <citation type="submission" date="2011-12" db="EMBL/GenBank/DDBJ databases">
        <authorList>
            <person name="Lu H.-P."/>
            <person name="Wang Y.-B."/>
            <person name="Huang S.-W."/>
            <person name="Lin C.-Y."/>
            <person name="Wu M."/>
            <person name="Hsieh C.-H."/>
            <person name="Yu H.-T."/>
        </authorList>
    </citation>
    <scope>NUCLEOTIDE SEQUENCE</scope>
</reference>
<dbReference type="PANTHER" id="PTHR43189:SF1">
    <property type="entry name" value="ZINC-TYPE ALCOHOL DEHYDROGENASE-LIKE PROTEIN C1198.01"/>
    <property type="match status" value="1"/>
</dbReference>
<sequence length="337" mass="36650">MRSAIYLGKEQVEVRDVPTPSCGKNDILVKNLYSSICGTDVAVYAHGPGTGHRITVGSEFGHETVSQVVEIGENVTDIKVGDIIYPYPLYAKNDTSRAGTLGGFSEYMLLPEATLNHSYYLVDPAIRDRTACLIEPFTVGGRAAKQAHPEAKDKAVVFGCGTIGIAAAIMLKYLGLAQVMVCDHSDFRLSIAKELGFEVCNTGEVDFTAKALQYFGTAYSIHGETADIDIWIDAVGADFILDSFMKTGKIDARFVMVAVNNGERKLNLLSLTYSSQSIIGSGGYRPEDVGDVMAIMRSGRWDIEKIITDEYNISDIDLALRRAGDAANAFNVIVRFD</sequence>
<evidence type="ECO:0000259" key="4">
    <source>
        <dbReference type="Pfam" id="PF08240"/>
    </source>
</evidence>
<keyword evidence="2" id="KW-0812">Transmembrane</keyword>
<dbReference type="Pfam" id="PF08240">
    <property type="entry name" value="ADH_N"/>
    <property type="match status" value="1"/>
</dbReference>
<name>I6ZMA5_9BACT</name>
<dbReference type="GO" id="GO:0016491">
    <property type="term" value="F:oxidoreductase activity"/>
    <property type="evidence" value="ECO:0007669"/>
    <property type="project" value="UniProtKB-KW"/>
</dbReference>
<dbReference type="InterPro" id="IPR011032">
    <property type="entry name" value="GroES-like_sf"/>
</dbReference>
<dbReference type="SUPFAM" id="SSF51735">
    <property type="entry name" value="NAD(P)-binding Rossmann-fold domains"/>
    <property type="match status" value="1"/>
</dbReference>
<evidence type="ECO:0000313" key="5">
    <source>
        <dbReference type="EMBL" id="AFN84551.1"/>
    </source>
</evidence>
<keyword evidence="2" id="KW-1133">Transmembrane helix</keyword>
<reference evidence="5" key="2">
    <citation type="journal article" date="2012" name="BMC Genomics">
        <title>Metagenomic analysis reveals a functional signature for biomass degradation by cecal microbiota in the leaf-eating flying squirrel (Petaurista alborufus lena).</title>
        <authorList>
            <person name="Lu H.P."/>
            <person name="Wang Y.B."/>
            <person name="Huang S.W."/>
            <person name="Lin C.Y."/>
            <person name="Wu M."/>
            <person name="Hsieh C.H."/>
            <person name="Yu H.T."/>
        </authorList>
    </citation>
    <scope>NUCLEOTIDE SEQUENCE</scope>
</reference>
<proteinExistence type="predicted"/>
<dbReference type="Gene3D" id="3.90.180.10">
    <property type="entry name" value="Medium-chain alcohol dehydrogenases, catalytic domain"/>
    <property type="match status" value="1"/>
</dbReference>
<dbReference type="EMBL" id="JQ335998">
    <property type="protein sequence ID" value="AFN84551.1"/>
    <property type="molecule type" value="Genomic_DNA"/>
</dbReference>